<feature type="domain" description="AMP-dependent synthetase/ligase" evidence="3">
    <location>
        <begin position="12"/>
        <end position="408"/>
    </location>
</feature>
<dbReference type="Proteomes" id="UP000199452">
    <property type="component" value="Unassembled WGS sequence"/>
</dbReference>
<dbReference type="AlphaFoldDB" id="A0A1G6KZ18"/>
<dbReference type="InterPro" id="IPR020845">
    <property type="entry name" value="AMP-binding_CS"/>
</dbReference>
<dbReference type="EMBL" id="FMYP01000028">
    <property type="protein sequence ID" value="SDC36369.1"/>
    <property type="molecule type" value="Genomic_DNA"/>
</dbReference>
<dbReference type="OrthoDB" id="9778383at2"/>
<dbReference type="PANTHER" id="PTHR43272:SF33">
    <property type="entry name" value="AMP-BINDING DOMAIN-CONTAINING PROTEIN-RELATED"/>
    <property type="match status" value="1"/>
</dbReference>
<dbReference type="GO" id="GO:0004467">
    <property type="term" value="F:long-chain fatty acid-CoA ligase activity"/>
    <property type="evidence" value="ECO:0007669"/>
    <property type="project" value="TreeGrafter"/>
</dbReference>
<evidence type="ECO:0000313" key="5">
    <source>
        <dbReference type="Proteomes" id="UP000199452"/>
    </source>
</evidence>
<keyword evidence="1" id="KW-0547">Nucleotide-binding</keyword>
<protein>
    <submittedName>
        <fullName evidence="4">Long-chain acyl-CoA synthetase</fullName>
    </submittedName>
</protein>
<dbReference type="Pfam" id="PF00501">
    <property type="entry name" value="AMP-binding"/>
    <property type="match status" value="1"/>
</dbReference>
<accession>A0A1G6KZ18</accession>
<dbReference type="RefSeq" id="WP_092438020.1">
    <property type="nucleotide sequence ID" value="NZ_FMYP01000028.1"/>
</dbReference>
<gene>
    <name evidence="4" type="ORF">SAMN05216323_10283</name>
</gene>
<evidence type="ECO:0000259" key="3">
    <source>
        <dbReference type="Pfam" id="PF00501"/>
    </source>
</evidence>
<keyword evidence="2" id="KW-0067">ATP-binding</keyword>
<dbReference type="GO" id="GO:0005524">
    <property type="term" value="F:ATP binding"/>
    <property type="evidence" value="ECO:0007669"/>
    <property type="project" value="UniProtKB-KW"/>
</dbReference>
<dbReference type="STRING" id="1640674.SAMN05216323_10283"/>
<name>A0A1G6KZ18_9BACT</name>
<dbReference type="SUPFAM" id="SSF56801">
    <property type="entry name" value="Acetyl-CoA synthetase-like"/>
    <property type="match status" value="1"/>
</dbReference>
<organism evidence="4 5">
    <name type="scientific">Williamwhitmania taraxaci</name>
    <dbReference type="NCBI Taxonomy" id="1640674"/>
    <lineage>
        <taxon>Bacteria</taxon>
        <taxon>Pseudomonadati</taxon>
        <taxon>Bacteroidota</taxon>
        <taxon>Bacteroidia</taxon>
        <taxon>Bacteroidales</taxon>
        <taxon>Williamwhitmaniaceae</taxon>
        <taxon>Williamwhitmania</taxon>
    </lineage>
</organism>
<evidence type="ECO:0000256" key="1">
    <source>
        <dbReference type="ARBA" id="ARBA00022741"/>
    </source>
</evidence>
<dbReference type="PROSITE" id="PS00455">
    <property type="entry name" value="AMP_BINDING"/>
    <property type="match status" value="1"/>
</dbReference>
<reference evidence="4 5" key="1">
    <citation type="submission" date="2016-09" db="EMBL/GenBank/DDBJ databases">
        <authorList>
            <person name="Capua I."/>
            <person name="De Benedictis P."/>
            <person name="Joannis T."/>
            <person name="Lombin L.H."/>
            <person name="Cattoli G."/>
        </authorList>
    </citation>
    <scope>NUCLEOTIDE SEQUENCE [LARGE SCALE GENOMIC DNA]</scope>
    <source>
        <strain evidence="4 5">A7P-90m</strain>
    </source>
</reference>
<dbReference type="InterPro" id="IPR042099">
    <property type="entry name" value="ANL_N_sf"/>
</dbReference>
<evidence type="ECO:0000256" key="2">
    <source>
        <dbReference type="ARBA" id="ARBA00022840"/>
    </source>
</evidence>
<proteinExistence type="predicted"/>
<evidence type="ECO:0000313" key="4">
    <source>
        <dbReference type="EMBL" id="SDC36369.1"/>
    </source>
</evidence>
<dbReference type="InterPro" id="IPR000873">
    <property type="entry name" value="AMP-dep_synth/lig_dom"/>
</dbReference>
<keyword evidence="5" id="KW-1185">Reference proteome</keyword>
<dbReference type="Gene3D" id="3.40.50.12780">
    <property type="entry name" value="N-terminal domain of ligase-like"/>
    <property type="match status" value="1"/>
</dbReference>
<dbReference type="GO" id="GO:0016020">
    <property type="term" value="C:membrane"/>
    <property type="evidence" value="ECO:0007669"/>
    <property type="project" value="TreeGrafter"/>
</dbReference>
<sequence length="553" mass="62184">MEQSFVAHIEKSIKQNWTLPALSDYKGITYTYEDLARKIAKIHIIFEKTGIKKGDRIALVGRNSANWAVTFLAITSYGAVVVPILHEFKPDNVHHIVNHSEAMVLFVGDVIWENLNEAQMPNVKCIISVADFSILHENTPFSVRDIHAKLDSDYSLKYPKGISPDEVIYHRDKPEELGVINYTSGTSGFSKGVMLPFRSLTSNLLFAIQVLPLEPAGKMVSILPMAHAYGSAFEFIYPITRGCHINFLTRTPSPKIILDAFGELKPKVVLSVPLIIEKIYKKSVLEAISKPSIKLLLKIPLIDRRICKKINEKLTSIFGGEFYEVVIGGAALNPEVERFLKKIEFRYTVGYGMTECGPIITYDSWNTNKLYSTGKAAPGMEIKIDSDDSENLVGEILVRGENVMLGYYRNEEATTAAFTADGWMRTGDLGIIDADGYLFIKGRCKNMILGPSGQNIFPEEIEGKVNNLPFVQESLVVESNGKLIALIYPDYETADKHGLTIHDIEKKMEENRIETNKDLPAYSQISSVKLYPEEFEKTPKRSIKRFLYQPQVQ</sequence>
<dbReference type="PANTHER" id="PTHR43272">
    <property type="entry name" value="LONG-CHAIN-FATTY-ACID--COA LIGASE"/>
    <property type="match status" value="1"/>
</dbReference>